<evidence type="ECO:0000256" key="6">
    <source>
        <dbReference type="PROSITE-ProRule" id="PRU01240"/>
    </source>
</evidence>
<dbReference type="InterPro" id="IPR036852">
    <property type="entry name" value="Peptidase_S8/S53_dom_sf"/>
</dbReference>
<dbReference type="Gene3D" id="1.10.101.10">
    <property type="entry name" value="PGBD-like superfamily/PGBD"/>
    <property type="match status" value="1"/>
</dbReference>
<dbReference type="PROSITE" id="PS00138">
    <property type="entry name" value="SUBTILASE_SER"/>
    <property type="match status" value="1"/>
</dbReference>
<dbReference type="InterPro" id="IPR054399">
    <property type="entry name" value="Fervidolysin-like_N_prodom"/>
</dbReference>
<dbReference type="Pfam" id="PF00082">
    <property type="entry name" value="Peptidase_S8"/>
    <property type="match status" value="2"/>
</dbReference>
<keyword evidence="4 6" id="KW-0720">Serine protease</keyword>
<evidence type="ECO:0000256" key="3">
    <source>
        <dbReference type="ARBA" id="ARBA00022801"/>
    </source>
</evidence>
<dbReference type="Pfam" id="PF01471">
    <property type="entry name" value="PG_binding_1"/>
    <property type="match status" value="1"/>
</dbReference>
<evidence type="ECO:0000259" key="12">
    <source>
        <dbReference type="Pfam" id="PF22148"/>
    </source>
</evidence>
<protein>
    <recommendedName>
        <fullName evidence="15">Peptidase S8/S53 domain-containing protein</fullName>
    </recommendedName>
</protein>
<dbReference type="PROSITE" id="PS00137">
    <property type="entry name" value="SUBTILASE_HIS"/>
    <property type="match status" value="1"/>
</dbReference>
<feature type="domain" description="Peptidase S8/S53" evidence="10">
    <location>
        <begin position="147"/>
        <end position="366"/>
    </location>
</feature>
<dbReference type="PROSITE" id="PS51892">
    <property type="entry name" value="SUBTILASE"/>
    <property type="match status" value="1"/>
</dbReference>
<dbReference type="InterPro" id="IPR023827">
    <property type="entry name" value="Peptidase_S8_Asp-AS"/>
</dbReference>
<reference evidence="13 14" key="1">
    <citation type="journal article" date="2016" name="Nat. Commun.">
        <title>Thousands of microbial genomes shed light on interconnected biogeochemical processes in an aquifer system.</title>
        <authorList>
            <person name="Anantharaman K."/>
            <person name="Brown C.T."/>
            <person name="Hug L.A."/>
            <person name="Sharon I."/>
            <person name="Castelle C.J."/>
            <person name="Probst A.J."/>
            <person name="Thomas B.C."/>
            <person name="Singh A."/>
            <person name="Wilkins M.J."/>
            <person name="Karaoz U."/>
            <person name="Brodie E.L."/>
            <person name="Williams K.H."/>
            <person name="Hubbard S.S."/>
            <person name="Banfield J.F."/>
        </authorList>
    </citation>
    <scope>NUCLEOTIDE SEQUENCE [LARGE SCALE GENOMIC DNA]</scope>
</reference>
<organism evidence="13 14">
    <name type="scientific">Candidatus Kaiserbacteria bacterium RIFCSPHIGHO2_02_FULL_50_50</name>
    <dbReference type="NCBI Taxonomy" id="1798492"/>
    <lineage>
        <taxon>Bacteria</taxon>
        <taxon>Candidatus Kaiseribacteriota</taxon>
    </lineage>
</organism>
<dbReference type="GO" id="GO:0004252">
    <property type="term" value="F:serine-type endopeptidase activity"/>
    <property type="evidence" value="ECO:0007669"/>
    <property type="project" value="UniProtKB-UniRule"/>
</dbReference>
<sequence>MKRMFVSALIVLLAVPFGLQAAERTPVVAEAAYVPGEVIVKYRTTSRARAVSDMHMLAARHGAAAEAVASHTGIAKFSVDPSVDVVAYAEALALDPSVEYAEPNYRYYVSASNDSLISELWGMDTIGAETAWDFYDAATASTSAGAPIVAVLDTGVAYTHPDLAANMWNGASCVSETGAALGNCVSGYDFEDNDTDPFPNVDREEANEGMHGTHVAGTIAAVHNNAVGVAGVGSGARIMSLKSTLTTDQIVRAIDFATYNGASVINASFGGTGSSTAIYEAIRAFPGIFVAAAGNDGRNNDATPTYPCAYDLANIICVAATNSSDTLASYSNYGALSVDIAAPGSAILSTSPATSSPLTETFATVAAPSLPAGWTQSGNTTWRTATTSLTGSTVLLYADTESPYSTSADSTVTLPAINLTQNSAGSSMLSFGVRCETEISTTEWRDYLALYAATSSSFAQVFANQSITANNGTTWNNASTSKPVVRFDEAQLDLGQGTEGVWGRGASVQISVPISLHTAATAFQFRWITNATDNNYHGCRVSNVAVTTFTAAENYESISGTSMAAPHVAGLAGLLLSYNPSLSTTSVRETILSTGDPVASLDGKTVTGTRISAAEAIQSVSYEKRVLTFAFLEASTTATTTIDHSAKTVQVELPYGTDLTALTPSYTLSARAVANLATTTASFASSISIVVTAADAGTAIYTLTATTSEVVVVAPSSSSGSSSGGGGGGGGSSSSSSSSGSSSGGGGGGSAATEKTASTTPAVTPSATNLSPVSPSATFVFSRDLTLGAQGSDVVELQKRLVAEGFLVMPAGIAYGYFGNATKLAVIAFQQKHNLTPAIGYVGALTRAALNGARVAGVSTGAVALPLAHDARAALIKTLEAQLAVLVAELAHLIAAQASR</sequence>
<evidence type="ECO:0000259" key="10">
    <source>
        <dbReference type="Pfam" id="PF00082"/>
    </source>
</evidence>
<dbReference type="InterPro" id="IPR023828">
    <property type="entry name" value="Peptidase_S8_Ser-AS"/>
</dbReference>
<name>A0A1F6DDM3_9BACT</name>
<feature type="active site" description="Charge relay system" evidence="5 6">
    <location>
        <position position="562"/>
    </location>
</feature>
<feature type="region of interest" description="Disordered" evidence="8">
    <location>
        <begin position="715"/>
        <end position="772"/>
    </location>
</feature>
<keyword evidence="9" id="KW-0732">Signal</keyword>
<keyword evidence="2 6" id="KW-0645">Protease</keyword>
<dbReference type="STRING" id="1798492.A3C89_00995"/>
<dbReference type="InterPro" id="IPR015500">
    <property type="entry name" value="Peptidase_S8_subtilisin-rel"/>
</dbReference>
<evidence type="ECO:0000313" key="13">
    <source>
        <dbReference type="EMBL" id="OGG59519.1"/>
    </source>
</evidence>
<feature type="active site" description="Charge relay system" evidence="5 6">
    <location>
        <position position="153"/>
    </location>
</feature>
<evidence type="ECO:0000256" key="7">
    <source>
        <dbReference type="RuleBase" id="RU003355"/>
    </source>
</evidence>
<evidence type="ECO:0000256" key="8">
    <source>
        <dbReference type="SAM" id="MobiDB-lite"/>
    </source>
</evidence>
<accession>A0A1F6DDM3</accession>
<dbReference type="InterPro" id="IPR000209">
    <property type="entry name" value="Peptidase_S8/S53_dom"/>
</dbReference>
<dbReference type="SUPFAM" id="SSF52743">
    <property type="entry name" value="Subtilisin-like"/>
    <property type="match status" value="1"/>
</dbReference>
<dbReference type="InterPro" id="IPR022398">
    <property type="entry name" value="Peptidase_S8_His-AS"/>
</dbReference>
<feature type="chain" id="PRO_5009523814" description="Peptidase S8/S53 domain-containing protein" evidence="9">
    <location>
        <begin position="22"/>
        <end position="900"/>
    </location>
</feature>
<evidence type="ECO:0000313" key="14">
    <source>
        <dbReference type="Proteomes" id="UP000178794"/>
    </source>
</evidence>
<gene>
    <name evidence="13" type="ORF">A3C89_00995</name>
</gene>
<evidence type="ECO:0000256" key="5">
    <source>
        <dbReference type="PIRSR" id="PIRSR615500-1"/>
    </source>
</evidence>
<feature type="signal peptide" evidence="9">
    <location>
        <begin position="1"/>
        <end position="21"/>
    </location>
</feature>
<evidence type="ECO:0000256" key="2">
    <source>
        <dbReference type="ARBA" id="ARBA00022670"/>
    </source>
</evidence>
<evidence type="ECO:0000256" key="1">
    <source>
        <dbReference type="ARBA" id="ARBA00011073"/>
    </source>
</evidence>
<dbReference type="PRINTS" id="PR00723">
    <property type="entry name" value="SUBTILISIN"/>
</dbReference>
<dbReference type="InterPro" id="IPR050131">
    <property type="entry name" value="Peptidase_S8_subtilisin-like"/>
</dbReference>
<comment type="similarity">
    <text evidence="1 6 7">Belongs to the peptidase S8 family.</text>
</comment>
<dbReference type="InterPro" id="IPR036365">
    <property type="entry name" value="PGBD-like_sf"/>
</dbReference>
<evidence type="ECO:0008006" key="15">
    <source>
        <dbReference type="Google" id="ProtNLM"/>
    </source>
</evidence>
<proteinExistence type="inferred from homology"/>
<dbReference type="PANTHER" id="PTHR43806:SF11">
    <property type="entry name" value="CEREVISIN-RELATED"/>
    <property type="match status" value="1"/>
</dbReference>
<evidence type="ECO:0000259" key="11">
    <source>
        <dbReference type="Pfam" id="PF01471"/>
    </source>
</evidence>
<dbReference type="InterPro" id="IPR036366">
    <property type="entry name" value="PGBDSf"/>
</dbReference>
<dbReference type="Pfam" id="PF22148">
    <property type="entry name" value="Fervidolysin_NPro-like"/>
    <property type="match status" value="1"/>
</dbReference>
<dbReference type="SUPFAM" id="SSF47090">
    <property type="entry name" value="PGBD-like"/>
    <property type="match status" value="1"/>
</dbReference>
<dbReference type="Proteomes" id="UP000178794">
    <property type="component" value="Unassembled WGS sequence"/>
</dbReference>
<dbReference type="PANTHER" id="PTHR43806">
    <property type="entry name" value="PEPTIDASE S8"/>
    <property type="match status" value="1"/>
</dbReference>
<dbReference type="Gene3D" id="2.60.40.2340">
    <property type="match status" value="1"/>
</dbReference>
<feature type="active site" description="Charge relay system" evidence="5 6">
    <location>
        <position position="211"/>
    </location>
</feature>
<keyword evidence="3 6" id="KW-0378">Hydrolase</keyword>
<dbReference type="Gene3D" id="3.40.50.200">
    <property type="entry name" value="Peptidase S8/S53 domain"/>
    <property type="match status" value="2"/>
</dbReference>
<evidence type="ECO:0000256" key="4">
    <source>
        <dbReference type="ARBA" id="ARBA00022825"/>
    </source>
</evidence>
<evidence type="ECO:0000256" key="9">
    <source>
        <dbReference type="SAM" id="SignalP"/>
    </source>
</evidence>
<feature type="domain" description="Peptidase S8/S53" evidence="10">
    <location>
        <begin position="541"/>
        <end position="595"/>
    </location>
</feature>
<comment type="caution">
    <text evidence="13">The sequence shown here is derived from an EMBL/GenBank/DDBJ whole genome shotgun (WGS) entry which is preliminary data.</text>
</comment>
<dbReference type="InterPro" id="IPR002477">
    <property type="entry name" value="Peptidoglycan-bd-like"/>
</dbReference>
<dbReference type="PROSITE" id="PS00136">
    <property type="entry name" value="SUBTILASE_ASP"/>
    <property type="match status" value="1"/>
</dbReference>
<feature type="domain" description="Fervidolysin-like N-terminal prodomain" evidence="12">
    <location>
        <begin position="24"/>
        <end position="104"/>
    </location>
</feature>
<dbReference type="GO" id="GO:0006508">
    <property type="term" value="P:proteolysis"/>
    <property type="evidence" value="ECO:0007669"/>
    <property type="project" value="UniProtKB-KW"/>
</dbReference>
<dbReference type="AlphaFoldDB" id="A0A1F6DDM3"/>
<feature type="domain" description="Peptidoglycan binding-like" evidence="11">
    <location>
        <begin position="790"/>
        <end position="850"/>
    </location>
</feature>
<feature type="compositionally biased region" description="Low complexity" evidence="8">
    <location>
        <begin position="756"/>
        <end position="768"/>
    </location>
</feature>
<feature type="compositionally biased region" description="Gly residues" evidence="8">
    <location>
        <begin position="722"/>
        <end position="732"/>
    </location>
</feature>
<dbReference type="EMBL" id="MFLF01000014">
    <property type="protein sequence ID" value="OGG59519.1"/>
    <property type="molecule type" value="Genomic_DNA"/>
</dbReference>